<dbReference type="InterPro" id="IPR029787">
    <property type="entry name" value="Nucleotide_cyclase"/>
</dbReference>
<evidence type="ECO:0000259" key="1">
    <source>
        <dbReference type="PROSITE" id="PS50887"/>
    </source>
</evidence>
<comment type="caution">
    <text evidence="2">The sequence shown here is derived from an EMBL/GenBank/DDBJ whole genome shotgun (WGS) entry which is preliminary data.</text>
</comment>
<dbReference type="InParanoid" id="U2FIR2"/>
<dbReference type="InterPro" id="IPR000160">
    <property type="entry name" value="GGDEF_dom"/>
</dbReference>
<proteinExistence type="predicted"/>
<dbReference type="NCBIfam" id="TIGR00254">
    <property type="entry name" value="GGDEF"/>
    <property type="match status" value="1"/>
</dbReference>
<dbReference type="Proteomes" id="UP000005707">
    <property type="component" value="Unassembled WGS sequence"/>
</dbReference>
<name>U2FIR2_9MOLU</name>
<dbReference type="FunFam" id="3.30.70.270:FF:000001">
    <property type="entry name" value="Diguanylate cyclase domain protein"/>
    <property type="match status" value="1"/>
</dbReference>
<dbReference type="PANTHER" id="PTHR45138:SF9">
    <property type="entry name" value="DIGUANYLATE CYCLASE DGCM-RELATED"/>
    <property type="match status" value="1"/>
</dbReference>
<reference evidence="2 3" key="2">
    <citation type="journal article" date="2013" name="PLoS ONE">
        <title>INDIGO - INtegrated Data Warehouse of MIcrobial GenOmes with Examples from the Red Sea Extremophiles.</title>
        <authorList>
            <person name="Alam I."/>
            <person name="Antunes A."/>
            <person name="Kamau A.A."/>
            <person name="Ba Alawi W."/>
            <person name="Kalkatawi M."/>
            <person name="Stingl U."/>
            <person name="Bajic V.B."/>
        </authorList>
    </citation>
    <scope>NUCLEOTIDE SEQUENCE [LARGE SCALE GENOMIC DNA]</scope>
    <source>
        <strain evidence="2 3">SSD-17B</strain>
    </source>
</reference>
<dbReference type="PANTHER" id="PTHR45138">
    <property type="entry name" value="REGULATORY COMPONENTS OF SENSORY TRANSDUCTION SYSTEM"/>
    <property type="match status" value="1"/>
</dbReference>
<dbReference type="GO" id="GO:0052621">
    <property type="term" value="F:diguanylate cyclase activity"/>
    <property type="evidence" value="ECO:0007669"/>
    <property type="project" value="TreeGrafter"/>
</dbReference>
<dbReference type="CDD" id="cd01949">
    <property type="entry name" value="GGDEF"/>
    <property type="match status" value="1"/>
</dbReference>
<dbReference type="InterPro" id="IPR043128">
    <property type="entry name" value="Rev_trsase/Diguanyl_cyclase"/>
</dbReference>
<organism evidence="2 3">
    <name type="scientific">Haloplasma contractile SSD-17B</name>
    <dbReference type="NCBI Taxonomy" id="1033810"/>
    <lineage>
        <taxon>Bacteria</taxon>
        <taxon>Bacillati</taxon>
        <taxon>Mycoplasmatota</taxon>
        <taxon>Mollicutes</taxon>
        <taxon>Haloplasmatales</taxon>
        <taxon>Haloplasmataceae</taxon>
        <taxon>Haloplasma</taxon>
    </lineage>
</organism>
<evidence type="ECO:0000313" key="3">
    <source>
        <dbReference type="Proteomes" id="UP000005707"/>
    </source>
</evidence>
<dbReference type="SUPFAM" id="SSF55073">
    <property type="entry name" value="Nucleotide cyclase"/>
    <property type="match status" value="1"/>
</dbReference>
<gene>
    <name evidence="2" type="ORF">HLPCO_002799</name>
</gene>
<reference evidence="2 3" key="1">
    <citation type="journal article" date="2011" name="J. Bacteriol.">
        <title>Genome sequence of Haloplasma contractile, an unusual contractile bacterium from a deep-sea anoxic brine lake.</title>
        <authorList>
            <person name="Antunes A."/>
            <person name="Alam I."/>
            <person name="El Dorry H."/>
            <person name="Siam R."/>
            <person name="Robertson A."/>
            <person name="Bajic V.B."/>
            <person name="Stingl U."/>
        </authorList>
    </citation>
    <scope>NUCLEOTIDE SEQUENCE [LARGE SCALE GENOMIC DNA]</scope>
    <source>
        <strain evidence="2 3">SSD-17B</strain>
    </source>
</reference>
<accession>U2FIR2</accession>
<protein>
    <submittedName>
        <fullName evidence="2">Response regulator protein</fullName>
    </submittedName>
</protein>
<sequence>MSNPCNQELTDQINAKIELLEQKINDLEHKINYVVYQDSLTTLLNHRAICTKIKDLLRAKKKNEALYVAMFDIDDFKQINDRYGHQTGDQVIIQIAKILKDVTKDVGYAGRYGGDEFIIVFSVEDALNANLLISEVLNRVYKLTIKTDLKVTLSGGVTKVRTENSREIIQKVDQLLYESKRVGKNKVSYDLSDS</sequence>
<dbReference type="AlphaFoldDB" id="U2FIR2"/>
<keyword evidence="3" id="KW-1185">Reference proteome</keyword>
<dbReference type="SMART" id="SM00267">
    <property type="entry name" value="GGDEF"/>
    <property type="match status" value="1"/>
</dbReference>
<dbReference type="EMBL" id="AFNU02000015">
    <property type="protein sequence ID" value="ERJ11134.1"/>
    <property type="molecule type" value="Genomic_DNA"/>
</dbReference>
<dbReference type="RefSeq" id="WP_008824452.1">
    <property type="nucleotide sequence ID" value="NZ_AFNU02000015.1"/>
</dbReference>
<dbReference type="PROSITE" id="PS50887">
    <property type="entry name" value="GGDEF"/>
    <property type="match status" value="1"/>
</dbReference>
<evidence type="ECO:0000313" key="2">
    <source>
        <dbReference type="EMBL" id="ERJ11134.1"/>
    </source>
</evidence>
<feature type="domain" description="GGDEF" evidence="1">
    <location>
        <begin position="64"/>
        <end position="192"/>
    </location>
</feature>
<dbReference type="Gene3D" id="3.30.70.270">
    <property type="match status" value="1"/>
</dbReference>
<dbReference type="OrthoDB" id="9759607at2"/>
<dbReference type="STRING" id="1033810.HLPCO_002799"/>
<dbReference type="InterPro" id="IPR050469">
    <property type="entry name" value="Diguanylate_Cyclase"/>
</dbReference>
<dbReference type="eggNOG" id="COG3706">
    <property type="taxonomic scope" value="Bacteria"/>
</dbReference>
<dbReference type="Pfam" id="PF00990">
    <property type="entry name" value="GGDEF"/>
    <property type="match status" value="1"/>
</dbReference>